<evidence type="ECO:0000313" key="2">
    <source>
        <dbReference type="Proteomes" id="UP000716291"/>
    </source>
</evidence>
<proteinExistence type="predicted"/>
<name>A0A9P6X836_RHIOR</name>
<dbReference type="EMBL" id="JAANQT010000927">
    <property type="protein sequence ID" value="KAG1307538.1"/>
    <property type="molecule type" value="Genomic_DNA"/>
</dbReference>
<keyword evidence="2" id="KW-1185">Reference proteome</keyword>
<gene>
    <name evidence="1" type="ORF">G6F64_006739</name>
</gene>
<sequence length="102" mass="11433">MNGQFYYEDGQGHVVDEHGCPEPMDYVVDEEMYTLQTISSHTDYLHTLHRVHNHEPIVVHVDKVQRQSKILQTDVREGFECISCCKAVGNSCSLGAKVGAAV</sequence>
<organism evidence="1 2">
    <name type="scientific">Rhizopus oryzae</name>
    <name type="common">Mucormycosis agent</name>
    <name type="synonym">Rhizopus arrhizus var. delemar</name>
    <dbReference type="NCBI Taxonomy" id="64495"/>
    <lineage>
        <taxon>Eukaryota</taxon>
        <taxon>Fungi</taxon>
        <taxon>Fungi incertae sedis</taxon>
        <taxon>Mucoromycota</taxon>
        <taxon>Mucoromycotina</taxon>
        <taxon>Mucoromycetes</taxon>
        <taxon>Mucorales</taxon>
        <taxon>Mucorineae</taxon>
        <taxon>Rhizopodaceae</taxon>
        <taxon>Rhizopus</taxon>
    </lineage>
</organism>
<dbReference type="Proteomes" id="UP000716291">
    <property type="component" value="Unassembled WGS sequence"/>
</dbReference>
<evidence type="ECO:0000313" key="1">
    <source>
        <dbReference type="EMBL" id="KAG1307538.1"/>
    </source>
</evidence>
<dbReference type="AlphaFoldDB" id="A0A9P6X836"/>
<protein>
    <submittedName>
        <fullName evidence="1">Uncharacterized protein</fullName>
    </submittedName>
</protein>
<comment type="caution">
    <text evidence="1">The sequence shown here is derived from an EMBL/GenBank/DDBJ whole genome shotgun (WGS) entry which is preliminary data.</text>
</comment>
<accession>A0A9P6X836</accession>
<reference evidence="1" key="1">
    <citation type="journal article" date="2020" name="Microb. Genom.">
        <title>Genetic diversity of clinical and environmental Mucorales isolates obtained from an investigation of mucormycosis cases among solid organ transplant recipients.</title>
        <authorList>
            <person name="Nguyen M.H."/>
            <person name="Kaul D."/>
            <person name="Muto C."/>
            <person name="Cheng S.J."/>
            <person name="Richter R.A."/>
            <person name="Bruno V.M."/>
            <person name="Liu G."/>
            <person name="Beyhan S."/>
            <person name="Sundermann A.J."/>
            <person name="Mounaud S."/>
            <person name="Pasculle A.W."/>
            <person name="Nierman W.C."/>
            <person name="Driscoll E."/>
            <person name="Cumbie R."/>
            <person name="Clancy C.J."/>
            <person name="Dupont C.L."/>
        </authorList>
    </citation>
    <scope>NUCLEOTIDE SEQUENCE</scope>
    <source>
        <strain evidence="1">GL11</strain>
    </source>
</reference>